<dbReference type="EMBL" id="PZJJ01000006">
    <property type="protein sequence ID" value="PTL39542.1"/>
    <property type="molecule type" value="Genomic_DNA"/>
</dbReference>
<name>A0A2T4U830_9BACI</name>
<keyword evidence="3" id="KW-1185">Reference proteome</keyword>
<evidence type="ECO:0000256" key="1">
    <source>
        <dbReference type="SAM" id="SignalP"/>
    </source>
</evidence>
<feature type="signal peptide" evidence="1">
    <location>
        <begin position="1"/>
        <end position="17"/>
    </location>
</feature>
<organism evidence="2 3">
    <name type="scientific">Alkalicoccus saliphilus</name>
    <dbReference type="NCBI Taxonomy" id="200989"/>
    <lineage>
        <taxon>Bacteria</taxon>
        <taxon>Bacillati</taxon>
        <taxon>Bacillota</taxon>
        <taxon>Bacilli</taxon>
        <taxon>Bacillales</taxon>
        <taxon>Bacillaceae</taxon>
        <taxon>Alkalicoccus</taxon>
    </lineage>
</organism>
<evidence type="ECO:0000313" key="3">
    <source>
        <dbReference type="Proteomes" id="UP000240509"/>
    </source>
</evidence>
<dbReference type="Proteomes" id="UP000240509">
    <property type="component" value="Unassembled WGS sequence"/>
</dbReference>
<accession>A0A2T4U830</accession>
<feature type="chain" id="PRO_5038434997" evidence="1">
    <location>
        <begin position="18"/>
        <end position="94"/>
    </location>
</feature>
<protein>
    <submittedName>
        <fullName evidence="2">Uncharacterized protein</fullName>
    </submittedName>
</protein>
<proteinExistence type="predicted"/>
<sequence length="94" mass="11046">MFLFPLFLLWLSANVPAAMTLSIPAEYSDTTNLSENLTDYFPYNTFVNHFEHKDLLLKLCCLRQKKKLFFTIKKSFFQSEKEYSPDAESAVFFL</sequence>
<reference evidence="2 3" key="1">
    <citation type="submission" date="2018-03" db="EMBL/GenBank/DDBJ databases">
        <title>Alkalicoccus saliphilus sp. nov., isolated from a mineral pool.</title>
        <authorList>
            <person name="Zhao B."/>
        </authorList>
    </citation>
    <scope>NUCLEOTIDE SEQUENCE [LARGE SCALE GENOMIC DNA]</scope>
    <source>
        <strain evidence="2 3">6AG</strain>
    </source>
</reference>
<gene>
    <name evidence="2" type="ORF">C6Y45_05735</name>
</gene>
<keyword evidence="1" id="KW-0732">Signal</keyword>
<comment type="caution">
    <text evidence="2">The sequence shown here is derived from an EMBL/GenBank/DDBJ whole genome shotgun (WGS) entry which is preliminary data.</text>
</comment>
<evidence type="ECO:0000313" key="2">
    <source>
        <dbReference type="EMBL" id="PTL39542.1"/>
    </source>
</evidence>
<dbReference type="AlphaFoldDB" id="A0A2T4U830"/>